<evidence type="ECO:0000256" key="3">
    <source>
        <dbReference type="SAM" id="Coils"/>
    </source>
</evidence>
<keyword evidence="3" id="KW-0175">Coiled coil</keyword>
<evidence type="ECO:0000313" key="6">
    <source>
        <dbReference type="EMBL" id="MBB5235837.1"/>
    </source>
</evidence>
<dbReference type="PROSITE" id="PS51736">
    <property type="entry name" value="RECOMBINASES_3"/>
    <property type="match status" value="1"/>
</dbReference>
<evidence type="ECO:0000313" key="7">
    <source>
        <dbReference type="Proteomes" id="UP000525389"/>
    </source>
</evidence>
<dbReference type="SUPFAM" id="SSF53041">
    <property type="entry name" value="Resolvase-like"/>
    <property type="match status" value="1"/>
</dbReference>
<dbReference type="PROSITE" id="PS51737">
    <property type="entry name" value="RECOMBINASE_DNA_BIND"/>
    <property type="match status" value="1"/>
</dbReference>
<dbReference type="Gene3D" id="3.40.50.1390">
    <property type="entry name" value="Resolvase, N-terminal catalytic domain"/>
    <property type="match status" value="1"/>
</dbReference>
<feature type="domain" description="Resolvase/invertase-type recombinase catalytic" evidence="4">
    <location>
        <begin position="4"/>
        <end position="155"/>
    </location>
</feature>
<proteinExistence type="predicted"/>
<dbReference type="Gene3D" id="3.90.1750.20">
    <property type="entry name" value="Putative Large Serine Recombinase, Chain B, Domain 2"/>
    <property type="match status" value="1"/>
</dbReference>
<accession>A0A7W8LRP0</accession>
<dbReference type="EMBL" id="JACHFN010000016">
    <property type="protein sequence ID" value="MBB5235837.1"/>
    <property type="molecule type" value="Genomic_DNA"/>
</dbReference>
<dbReference type="GO" id="GO:0003677">
    <property type="term" value="F:DNA binding"/>
    <property type="evidence" value="ECO:0007669"/>
    <property type="project" value="UniProtKB-KW"/>
</dbReference>
<dbReference type="PANTHER" id="PTHR30461:SF2">
    <property type="entry name" value="SERINE RECOMBINASE PINE-RELATED"/>
    <property type="match status" value="1"/>
</dbReference>
<evidence type="ECO:0000256" key="2">
    <source>
        <dbReference type="ARBA" id="ARBA00023172"/>
    </source>
</evidence>
<evidence type="ECO:0000259" key="5">
    <source>
        <dbReference type="PROSITE" id="PS51737"/>
    </source>
</evidence>
<gene>
    <name evidence="6" type="ORF">HNQ09_003301</name>
</gene>
<keyword evidence="7" id="KW-1185">Reference proteome</keyword>
<dbReference type="SMART" id="SM00857">
    <property type="entry name" value="Resolvase"/>
    <property type="match status" value="1"/>
</dbReference>
<dbReference type="InterPro" id="IPR011109">
    <property type="entry name" value="DNA_bind_recombinase_dom"/>
</dbReference>
<keyword evidence="2" id="KW-0233">DNA recombination</keyword>
<dbReference type="Pfam" id="PF00239">
    <property type="entry name" value="Resolvase"/>
    <property type="match status" value="1"/>
</dbReference>
<reference evidence="6 7" key="1">
    <citation type="submission" date="2020-08" db="EMBL/GenBank/DDBJ databases">
        <title>Genomic Encyclopedia of Type Strains, Phase IV (KMG-IV): sequencing the most valuable type-strain genomes for metagenomic binning, comparative biology and taxonomic classification.</title>
        <authorList>
            <person name="Goeker M."/>
        </authorList>
    </citation>
    <scope>NUCLEOTIDE SEQUENCE [LARGE SCALE GENOMIC DNA]</scope>
    <source>
        <strain evidence="6 7">DSM 101791</strain>
    </source>
</reference>
<dbReference type="PANTHER" id="PTHR30461">
    <property type="entry name" value="DNA-INVERTASE FROM LAMBDOID PROPHAGE"/>
    <property type="match status" value="1"/>
</dbReference>
<organism evidence="6 7">
    <name type="scientific">Deinococcus budaensis</name>
    <dbReference type="NCBI Taxonomy" id="1665626"/>
    <lineage>
        <taxon>Bacteria</taxon>
        <taxon>Thermotogati</taxon>
        <taxon>Deinococcota</taxon>
        <taxon>Deinococci</taxon>
        <taxon>Deinococcales</taxon>
        <taxon>Deinococcaceae</taxon>
        <taxon>Deinococcus</taxon>
    </lineage>
</organism>
<dbReference type="AlphaFoldDB" id="A0A7W8LRP0"/>
<evidence type="ECO:0000256" key="1">
    <source>
        <dbReference type="ARBA" id="ARBA00023125"/>
    </source>
</evidence>
<evidence type="ECO:0000259" key="4">
    <source>
        <dbReference type="PROSITE" id="PS51736"/>
    </source>
</evidence>
<dbReference type="InterPro" id="IPR050639">
    <property type="entry name" value="SSR_resolvase"/>
</dbReference>
<dbReference type="RefSeq" id="WP_184031413.1">
    <property type="nucleotide sequence ID" value="NZ_JACHFN010000016.1"/>
</dbReference>
<protein>
    <submittedName>
        <fullName evidence="6">DNA invertase Pin-like site-specific DNA recombinase</fullName>
    </submittedName>
</protein>
<keyword evidence="1" id="KW-0238">DNA-binding</keyword>
<comment type="caution">
    <text evidence="6">The sequence shown here is derived from an EMBL/GenBank/DDBJ whole genome shotgun (WGS) entry which is preliminary data.</text>
</comment>
<dbReference type="InterPro" id="IPR006119">
    <property type="entry name" value="Resolv_N"/>
</dbReference>
<name>A0A7W8LRP0_9DEIO</name>
<dbReference type="Proteomes" id="UP000525389">
    <property type="component" value="Unassembled WGS sequence"/>
</dbReference>
<dbReference type="InterPro" id="IPR036162">
    <property type="entry name" value="Resolvase-like_N_sf"/>
</dbReference>
<feature type="coiled-coil region" evidence="3">
    <location>
        <begin position="394"/>
        <end position="461"/>
    </location>
</feature>
<sequence length="626" mass="70646">MALTFITYSRVSTRSQGDSWSPITQLNSCHEFGISQGWKPYKKEPHIHDTQTGVSYEERKGIQRALELVRAGLVQRVIINDIDRAGRDGEKLRKFIEDIYQIKGARPIISLDSREFASADEFIQAYHFQIAVAEHNRRKIIIETRRGMKTAFRAGAYLTSPPFGYQRAKELVSVSGMQVNVTKLKPNPIDSDLVRQGLEYFAETQSYRQAAVMLNKYNLVKNPERRRSFIATSMTRMFDNLDLYLGLPYVVTREINGEKLTQTQQHEPIITQQLAERVRTADKLRNRDIPGTLPKPFRRLITCSCCGNLAKVCTKTPANTKRVSDYHYTICFGRSKSQNYARVGLPHLVKETKCNSEIGTSKFIKHLNQFLDTLDDGLFQTKLEEIIANRISEVRHTGYSIDELEEEKEQLINELAETENKIVNLAGGELGRVGAVLERKLDNIETNLERVRESIQEKTELYAKEISELSSMGISREALESVQIEEDKETVHLAKMILERSQAGADVAELGELILKAGTFAEQKERELNSSFFRELVVSHSLKITELLGTLRTSLAAKDWTTVNETMAAIGLSFVGDYSERDREKRVASIRLVMHGDISLPYSPDLSGGCGSGNGAARGRCPAGTR</sequence>
<dbReference type="GO" id="GO:0000150">
    <property type="term" value="F:DNA strand exchange activity"/>
    <property type="evidence" value="ECO:0007669"/>
    <property type="project" value="InterPro"/>
</dbReference>
<dbReference type="InterPro" id="IPR038109">
    <property type="entry name" value="DNA_bind_recomb_sf"/>
</dbReference>
<feature type="domain" description="Recombinase" evidence="5">
    <location>
        <begin position="162"/>
        <end position="288"/>
    </location>
</feature>